<dbReference type="GO" id="GO:0005524">
    <property type="term" value="F:ATP binding"/>
    <property type="evidence" value="ECO:0007669"/>
    <property type="project" value="InterPro"/>
</dbReference>
<dbReference type="STRING" id="686832.A0A0C2Z1W8"/>
<dbReference type="Pfam" id="PF00004">
    <property type="entry name" value="AAA"/>
    <property type="match status" value="1"/>
</dbReference>
<evidence type="ECO:0000259" key="2">
    <source>
        <dbReference type="SMART" id="SM00382"/>
    </source>
</evidence>
<dbReference type="CDD" id="cd19481">
    <property type="entry name" value="RecA-like_protease"/>
    <property type="match status" value="1"/>
</dbReference>
<dbReference type="Gene3D" id="3.40.50.300">
    <property type="entry name" value="P-loop containing nucleotide triphosphate hydrolases"/>
    <property type="match status" value="1"/>
</dbReference>
<dbReference type="AlphaFoldDB" id="A0A0C2Z1W8"/>
<dbReference type="InterPro" id="IPR003959">
    <property type="entry name" value="ATPase_AAA_core"/>
</dbReference>
<dbReference type="Proteomes" id="UP000053424">
    <property type="component" value="Unassembled WGS sequence"/>
</dbReference>
<evidence type="ECO:0000313" key="3">
    <source>
        <dbReference type="EMBL" id="KIM47187.1"/>
    </source>
</evidence>
<name>A0A0C2Z1W8_HEBCY</name>
<dbReference type="PANTHER" id="PTHR46411:SF3">
    <property type="entry name" value="AAA+ ATPASE DOMAIN-CONTAINING PROTEIN"/>
    <property type="match status" value="1"/>
</dbReference>
<dbReference type="OrthoDB" id="10042665at2759"/>
<dbReference type="GO" id="GO:0016887">
    <property type="term" value="F:ATP hydrolysis activity"/>
    <property type="evidence" value="ECO:0007669"/>
    <property type="project" value="InterPro"/>
</dbReference>
<dbReference type="InterPro" id="IPR003593">
    <property type="entry name" value="AAA+_ATPase"/>
</dbReference>
<dbReference type="InterPro" id="IPR054289">
    <property type="entry name" value="DUF7025"/>
</dbReference>
<feature type="compositionally biased region" description="Polar residues" evidence="1">
    <location>
        <begin position="8"/>
        <end position="18"/>
    </location>
</feature>
<feature type="region of interest" description="Disordered" evidence="1">
    <location>
        <begin position="1"/>
        <end position="27"/>
    </location>
</feature>
<protein>
    <recommendedName>
        <fullName evidence="2">AAA+ ATPase domain-containing protein</fullName>
    </recommendedName>
</protein>
<sequence length="705" mass="79246">MHRRLSTLVKNTASSSSSRFEEKGVDNDADSNVSTVIRDEPLPVPSLKVKRVDYYYSRWTKGWKYRNMSSKVTVETLPIMPGSGGSNDAWKDFSFVIVRTLPRQENAEPTFKLVVKSEYILKACKDVIQSWPGVSWNNDPLELDPELFITFHYEFLAYAAALQAKKRRTDEDSHMLTSVNLLTSTIATDYARTLAKLERLTSHGEITFALFYAILVPRSLMVARCAITGLPRIFKLTSWIRTQIEGKPMFQLNLESVDLVDRPLTHTVVVGRVQTIVYIRPMAGTVKIDSLDAYPLKFHADPEGLKESIKNRGKKWVSLIGIHHKQFDGLAGLKCGEKLIKHNVRGRIMVDRATFRRLNTNYPLPTPLPTRTDANAGPLIDQRFGPQYDSYGNPIQPPAATFAQDTLLQMQSGDATADVELTEEDLLLAPTVVFGFSLVDKVWLEFNVEKICEVDWNTDAFANLVLPNDRKQLLQSLVEAHHQEVGFDDFIKGKGHGLVVNLFGPPGVGKTFSAEATSEHVRSPLYVVGGGDLGTTAASLDAALDRIFDVATAWKAIVLIDEADVFLEQRSLHDLERNAMVAVFLRHVEYYRGILFLTTNRVKSFDEAFLSRIHVALHFSELTQECKEQVWAAFIAKMGDSAKGITKAQITELAKRGINGRQIKNAARTAHSLAVGKGEEVEYEHLRLTLDAMDEFTREFERRNE</sequence>
<dbReference type="EMBL" id="KN831770">
    <property type="protein sequence ID" value="KIM47187.1"/>
    <property type="molecule type" value="Genomic_DNA"/>
</dbReference>
<dbReference type="PANTHER" id="PTHR46411">
    <property type="entry name" value="FAMILY ATPASE, PUTATIVE-RELATED"/>
    <property type="match status" value="1"/>
</dbReference>
<evidence type="ECO:0000313" key="4">
    <source>
        <dbReference type="Proteomes" id="UP000053424"/>
    </source>
</evidence>
<proteinExistence type="predicted"/>
<keyword evidence="4" id="KW-1185">Reference proteome</keyword>
<evidence type="ECO:0000256" key="1">
    <source>
        <dbReference type="SAM" id="MobiDB-lite"/>
    </source>
</evidence>
<feature type="domain" description="AAA+ ATPase" evidence="2">
    <location>
        <begin position="496"/>
        <end position="621"/>
    </location>
</feature>
<accession>A0A0C2Z1W8</accession>
<organism evidence="3 4">
    <name type="scientific">Hebeloma cylindrosporum</name>
    <dbReference type="NCBI Taxonomy" id="76867"/>
    <lineage>
        <taxon>Eukaryota</taxon>
        <taxon>Fungi</taxon>
        <taxon>Dikarya</taxon>
        <taxon>Basidiomycota</taxon>
        <taxon>Agaricomycotina</taxon>
        <taxon>Agaricomycetes</taxon>
        <taxon>Agaricomycetidae</taxon>
        <taxon>Agaricales</taxon>
        <taxon>Agaricineae</taxon>
        <taxon>Hymenogastraceae</taxon>
        <taxon>Hebeloma</taxon>
    </lineage>
</organism>
<dbReference type="SUPFAM" id="SSF52540">
    <property type="entry name" value="P-loop containing nucleoside triphosphate hydrolases"/>
    <property type="match status" value="1"/>
</dbReference>
<reference evidence="4" key="2">
    <citation type="submission" date="2015-01" db="EMBL/GenBank/DDBJ databases">
        <title>Evolutionary Origins and Diversification of the Mycorrhizal Mutualists.</title>
        <authorList>
            <consortium name="DOE Joint Genome Institute"/>
            <consortium name="Mycorrhizal Genomics Consortium"/>
            <person name="Kohler A."/>
            <person name="Kuo A."/>
            <person name="Nagy L.G."/>
            <person name="Floudas D."/>
            <person name="Copeland A."/>
            <person name="Barry K.W."/>
            <person name="Cichocki N."/>
            <person name="Veneault-Fourrey C."/>
            <person name="LaButti K."/>
            <person name="Lindquist E.A."/>
            <person name="Lipzen A."/>
            <person name="Lundell T."/>
            <person name="Morin E."/>
            <person name="Murat C."/>
            <person name="Riley R."/>
            <person name="Ohm R."/>
            <person name="Sun H."/>
            <person name="Tunlid A."/>
            <person name="Henrissat B."/>
            <person name="Grigoriev I.V."/>
            <person name="Hibbett D.S."/>
            <person name="Martin F."/>
        </authorList>
    </citation>
    <scope>NUCLEOTIDE SEQUENCE [LARGE SCALE GENOMIC DNA]</scope>
    <source>
        <strain evidence="4">h7</strain>
    </source>
</reference>
<dbReference type="SMART" id="SM00382">
    <property type="entry name" value="AAA"/>
    <property type="match status" value="1"/>
</dbReference>
<dbReference type="InterPro" id="IPR027417">
    <property type="entry name" value="P-loop_NTPase"/>
</dbReference>
<dbReference type="Pfam" id="PF22942">
    <property type="entry name" value="DUF7025"/>
    <property type="match status" value="1"/>
</dbReference>
<gene>
    <name evidence="3" type="ORF">M413DRAFT_270847</name>
</gene>
<dbReference type="HOGENOM" id="CLU_004471_6_3_1"/>
<reference evidence="3 4" key="1">
    <citation type="submission" date="2014-04" db="EMBL/GenBank/DDBJ databases">
        <authorList>
            <consortium name="DOE Joint Genome Institute"/>
            <person name="Kuo A."/>
            <person name="Gay G."/>
            <person name="Dore J."/>
            <person name="Kohler A."/>
            <person name="Nagy L.G."/>
            <person name="Floudas D."/>
            <person name="Copeland A."/>
            <person name="Barry K.W."/>
            <person name="Cichocki N."/>
            <person name="Veneault-Fourrey C."/>
            <person name="LaButti K."/>
            <person name="Lindquist E.A."/>
            <person name="Lipzen A."/>
            <person name="Lundell T."/>
            <person name="Morin E."/>
            <person name="Murat C."/>
            <person name="Sun H."/>
            <person name="Tunlid A."/>
            <person name="Henrissat B."/>
            <person name="Grigoriev I.V."/>
            <person name="Hibbett D.S."/>
            <person name="Martin F."/>
            <person name="Nordberg H.P."/>
            <person name="Cantor M.N."/>
            <person name="Hua S.X."/>
        </authorList>
    </citation>
    <scope>NUCLEOTIDE SEQUENCE [LARGE SCALE GENOMIC DNA]</scope>
    <source>
        <strain evidence="4">h7</strain>
    </source>
</reference>